<feature type="chain" id="PRO_5035421369" evidence="1">
    <location>
        <begin position="19"/>
        <end position="129"/>
    </location>
</feature>
<proteinExistence type="evidence at transcript level"/>
<name>A0A8K1YTU5_COTFL</name>
<dbReference type="EMBL" id="MZ746726">
    <property type="protein sequence ID" value="UEP64319.1"/>
    <property type="molecule type" value="mRNA"/>
</dbReference>
<organism evidence="2">
    <name type="scientific">Cotesia flavipes</name>
    <name type="common">Parasitic wasp</name>
    <name type="synonym">Apanteles flavipes</name>
    <dbReference type="NCBI Taxonomy" id="89805"/>
    <lineage>
        <taxon>Eukaryota</taxon>
        <taxon>Metazoa</taxon>
        <taxon>Ecdysozoa</taxon>
        <taxon>Arthropoda</taxon>
        <taxon>Hexapoda</taxon>
        <taxon>Insecta</taxon>
        <taxon>Pterygota</taxon>
        <taxon>Neoptera</taxon>
        <taxon>Endopterygota</taxon>
        <taxon>Hymenoptera</taxon>
        <taxon>Apocrita</taxon>
        <taxon>Ichneumonoidea</taxon>
        <taxon>Braconidae</taxon>
        <taxon>Microgastrinae</taxon>
        <taxon>Cotesia</taxon>
    </lineage>
</organism>
<sequence length="129" mass="14732">MKTYLFLLFAVLITGSRAQPVNSEQTPTKSTLELVEDTEELIPILLYLLEDISDSHTWELKPYSNDSMDTWDYNIKVPKTWIIDAMKNAKVLEIEDDVSFVEPTNDELGVMKASRNVTHLPLKTSTVLE</sequence>
<evidence type="ECO:0000256" key="1">
    <source>
        <dbReference type="SAM" id="SignalP"/>
    </source>
</evidence>
<reference evidence="2" key="1">
    <citation type="submission" date="2021-08" db="EMBL/GenBank/DDBJ databases">
        <title>Proteotranscriptomics reveals the secretory dynamics of teratocytes, master regulators of parasitization by the endoparasitoid wasp Cotesia flavipes.</title>
        <authorList>
            <person name="Pinto C.G."/>
            <person name="Walker A.A."/>
            <person name="Robinson S."/>
            <person name="King G.F."/>
            <person name="Rossi G.D."/>
        </authorList>
    </citation>
    <scope>NUCLEOTIDE SEQUENCE</scope>
</reference>
<accession>A0A8K1YTU5</accession>
<protein>
    <submittedName>
        <fullName evidence="2">Teratocyte CUB-like domain</fullName>
    </submittedName>
</protein>
<keyword evidence="1" id="KW-0732">Signal</keyword>
<dbReference type="AlphaFoldDB" id="A0A8K1YTU5"/>
<evidence type="ECO:0000313" key="2">
    <source>
        <dbReference type="EMBL" id="UEP64319.1"/>
    </source>
</evidence>
<feature type="signal peptide" evidence="1">
    <location>
        <begin position="1"/>
        <end position="18"/>
    </location>
</feature>